<dbReference type="OrthoDB" id="9814627at2"/>
<sequence length="945" mass="105601">MKKTIISLAILIAGMGQLYAQQQQVNFGDSSRPVPSVSSLATYANTPVSNATGLPEISFPLLGLPTYNGGMSLNVGLSYNPMNVSQNEPASQTGTGWTVFTGGVISRSITLDIDEMYDDPTNGNYVKNNFDDIYYYNLPGVSGKFKFVRNPANNTFELINLSSNKVKIEYTRTSNTATLILDSFTITDTNGMKYFFNDYSRSNQERNVYSLGGKVYRSAFFLSQIKDANNVELANFTYQKDIKYKNGSNTIVYQTCKLKSITSPGFGKIEFDYLYDSALDGGMNDPYELQKISLRDNYNHLISGYSFEYTMLGYNYSSSGNPFYADYKRTLMKLKKLDKNESVSETTEFEYGVPAVPQSPGMSPRDLCDQSTLPSLPQAAQGILRKIISPSKGVVEYNFEPNQYYKNRNEPDYANSILSGNSFIDPELQYLSPFKDIMYNTTKPIPNYPFTVSGTTPTKKVFIVFGVDEFYPVPPYWDTNTPPKVDYTIYNSGGAVVGGSQCYSYQYYSVREYDLPPGNYVLQVTGSGGRGLANLFGMEHIPQPFPNRVTGKGIRIGSINYYNSKAETTPVKSTRFEYNSFSDSQASSGVLFYPELDVNADSYPLYKNVKIMEADNNNGYVKYYYKNPDDYPKTTVSWPYYSLTSGGLLDKKEVYNAQNKLLAAEQNNYTFEEIPEAQDYTLWSNNTLTSKPGWLKKSSVTSTSYFDNGQSIEEKSETNFNAFNFGVESTKKVVDGNTVEQFYTYPQTGYANLSNARILDVPVVQEEKNDGKTLSKIQTKYDNAGSTLPTSVLATNMSDGTTKTTMKFDLYDEKGNLLQLTSAVGVPTAVVYGYDKTQPIARIEGATYAQVTPYIQAIVDASNADAQNPANEQALLTALDNFRKTAALKDFQITTTTYDPLIGTTTTTPPNGIRVIYKYDASNRLQKIVDMNGVTLKEYQYNYKN</sequence>
<evidence type="ECO:0000313" key="3">
    <source>
        <dbReference type="Proteomes" id="UP000198561"/>
    </source>
</evidence>
<keyword evidence="1" id="KW-0732">Signal</keyword>
<accession>A0A1H6IQH4</accession>
<name>A0A1H6IQH4_CHRCI</name>
<organism evidence="2 3">
    <name type="scientific">Chryseobacterium culicis</name>
    <dbReference type="NCBI Taxonomy" id="680127"/>
    <lineage>
        <taxon>Bacteria</taxon>
        <taxon>Pseudomonadati</taxon>
        <taxon>Bacteroidota</taxon>
        <taxon>Flavobacteriia</taxon>
        <taxon>Flavobacteriales</taxon>
        <taxon>Weeksellaceae</taxon>
        <taxon>Chryseobacterium group</taxon>
        <taxon>Chryseobacterium</taxon>
    </lineage>
</organism>
<dbReference type="RefSeq" id="WP_139265782.1">
    <property type="nucleotide sequence ID" value="NZ_FNWQ01000012.1"/>
</dbReference>
<evidence type="ECO:0000256" key="1">
    <source>
        <dbReference type="SAM" id="SignalP"/>
    </source>
</evidence>
<proteinExistence type="predicted"/>
<reference evidence="2 3" key="1">
    <citation type="submission" date="2016-10" db="EMBL/GenBank/DDBJ databases">
        <authorList>
            <person name="de Groot N.N."/>
        </authorList>
    </citation>
    <scope>NUCLEOTIDE SEQUENCE [LARGE SCALE GENOMIC DNA]</scope>
    <source>
        <strain evidence="2 3">DSM 23031</strain>
    </source>
</reference>
<dbReference type="STRING" id="680127.SAMN05421593_0111"/>
<feature type="chain" id="PRO_5011760074" description="YD repeat-containing protein" evidence="1">
    <location>
        <begin position="21"/>
        <end position="945"/>
    </location>
</feature>
<protein>
    <recommendedName>
        <fullName evidence="4">YD repeat-containing protein</fullName>
    </recommendedName>
</protein>
<dbReference type="Proteomes" id="UP000198561">
    <property type="component" value="Unassembled WGS sequence"/>
</dbReference>
<gene>
    <name evidence="2" type="ORF">SAMN05421593_0111</name>
</gene>
<evidence type="ECO:0008006" key="4">
    <source>
        <dbReference type="Google" id="ProtNLM"/>
    </source>
</evidence>
<dbReference type="EMBL" id="FNWQ01000012">
    <property type="protein sequence ID" value="SEH49258.1"/>
    <property type="molecule type" value="Genomic_DNA"/>
</dbReference>
<evidence type="ECO:0000313" key="2">
    <source>
        <dbReference type="EMBL" id="SEH49258.1"/>
    </source>
</evidence>
<feature type="signal peptide" evidence="1">
    <location>
        <begin position="1"/>
        <end position="20"/>
    </location>
</feature>
<dbReference type="AlphaFoldDB" id="A0A1H6IQH4"/>